<evidence type="ECO:0000313" key="2">
    <source>
        <dbReference type="Proteomes" id="UP000712600"/>
    </source>
</evidence>
<name>A0A8S9R3P9_BRACR</name>
<gene>
    <name evidence="1" type="ORF">F2Q69_00013705</name>
</gene>
<accession>A0A8S9R3P9</accession>
<protein>
    <submittedName>
        <fullName evidence="1">Uncharacterized protein</fullName>
    </submittedName>
</protein>
<comment type="caution">
    <text evidence="1">The sequence shown here is derived from an EMBL/GenBank/DDBJ whole genome shotgun (WGS) entry which is preliminary data.</text>
</comment>
<dbReference type="AlphaFoldDB" id="A0A8S9R3P9"/>
<dbReference type="EMBL" id="QGKX02000996">
    <property type="protein sequence ID" value="KAF3555851.1"/>
    <property type="molecule type" value="Genomic_DNA"/>
</dbReference>
<sequence>MDEKQVDRMSMSWMIPKRTAGGSCDDIAVTSDLQSVLKQVLRKPLDRAVIIVQRRARASATSGDDTFLSILESCHDGGAEGACAEFHSRAFRIALETVSSGEILQSSKISLFLAVQISQQIQGKISDIIPIGGKQAEVLQAFKASVKAVMFM</sequence>
<organism evidence="1 2">
    <name type="scientific">Brassica cretica</name>
    <name type="common">Mustard</name>
    <dbReference type="NCBI Taxonomy" id="69181"/>
    <lineage>
        <taxon>Eukaryota</taxon>
        <taxon>Viridiplantae</taxon>
        <taxon>Streptophyta</taxon>
        <taxon>Embryophyta</taxon>
        <taxon>Tracheophyta</taxon>
        <taxon>Spermatophyta</taxon>
        <taxon>Magnoliopsida</taxon>
        <taxon>eudicotyledons</taxon>
        <taxon>Gunneridae</taxon>
        <taxon>Pentapetalae</taxon>
        <taxon>rosids</taxon>
        <taxon>malvids</taxon>
        <taxon>Brassicales</taxon>
        <taxon>Brassicaceae</taxon>
        <taxon>Brassiceae</taxon>
        <taxon>Brassica</taxon>
    </lineage>
</organism>
<dbReference type="Proteomes" id="UP000712600">
    <property type="component" value="Unassembled WGS sequence"/>
</dbReference>
<proteinExistence type="predicted"/>
<reference evidence="1" key="1">
    <citation type="submission" date="2019-12" db="EMBL/GenBank/DDBJ databases">
        <title>Genome sequencing and annotation of Brassica cretica.</title>
        <authorList>
            <person name="Studholme D.J."/>
            <person name="Sarris P."/>
        </authorList>
    </citation>
    <scope>NUCLEOTIDE SEQUENCE</scope>
    <source>
        <strain evidence="1">PFS-109/04</strain>
        <tissue evidence="1">Leaf</tissue>
    </source>
</reference>
<evidence type="ECO:0000313" key="1">
    <source>
        <dbReference type="EMBL" id="KAF3555851.1"/>
    </source>
</evidence>